<evidence type="ECO:0000313" key="2">
    <source>
        <dbReference type="EMBL" id="MCX2524072.1"/>
    </source>
</evidence>
<dbReference type="Proteomes" id="UP001165678">
    <property type="component" value="Unassembled WGS sequence"/>
</dbReference>
<dbReference type="RefSeq" id="WP_265896039.1">
    <property type="nucleotide sequence ID" value="NZ_JAPIVE010000002.1"/>
</dbReference>
<keyword evidence="3" id="KW-1185">Reference proteome</keyword>
<dbReference type="AlphaFoldDB" id="A0AA41ZF11"/>
<protein>
    <recommendedName>
        <fullName evidence="1">YcaO cyclodehydratase C-terminal domain-containing protein</fullName>
    </recommendedName>
</protein>
<sequence length="68" mass="7931">MHIVDACYRNLVRMFGEEKINATVGYINADVRFYGLTETSMNLEGIDRHQRLITSYQKLHAWRAAKVD</sequence>
<accession>A0AA41ZF11</accession>
<reference evidence="2" key="1">
    <citation type="submission" date="2022-11" db="EMBL/GenBank/DDBJ databases">
        <title>Larsenimonas rhizosphaerae sp. nov., isolated from a tidal mudflat.</title>
        <authorList>
            <person name="Lee S.D."/>
            <person name="Kim I.S."/>
        </authorList>
    </citation>
    <scope>NUCLEOTIDE SEQUENCE</scope>
    <source>
        <strain evidence="2">GH2-1</strain>
    </source>
</reference>
<organism evidence="2 3">
    <name type="scientific">Larsenimonas rhizosphaerae</name>
    <dbReference type="NCBI Taxonomy" id="2944682"/>
    <lineage>
        <taxon>Bacteria</taxon>
        <taxon>Pseudomonadati</taxon>
        <taxon>Pseudomonadota</taxon>
        <taxon>Gammaproteobacteria</taxon>
        <taxon>Oceanospirillales</taxon>
        <taxon>Halomonadaceae</taxon>
        <taxon>Larsenimonas</taxon>
    </lineage>
</organism>
<dbReference type="InterPro" id="IPR041080">
    <property type="entry name" value="YcaO_C"/>
</dbReference>
<evidence type="ECO:0000313" key="3">
    <source>
        <dbReference type="Proteomes" id="UP001165678"/>
    </source>
</evidence>
<gene>
    <name evidence="2" type="ORF">OQ287_07460</name>
</gene>
<dbReference type="EMBL" id="JAPIVE010000002">
    <property type="protein sequence ID" value="MCX2524072.1"/>
    <property type="molecule type" value="Genomic_DNA"/>
</dbReference>
<evidence type="ECO:0000259" key="1">
    <source>
        <dbReference type="Pfam" id="PF18381"/>
    </source>
</evidence>
<comment type="caution">
    <text evidence="2">The sequence shown here is derived from an EMBL/GenBank/DDBJ whole genome shotgun (WGS) entry which is preliminary data.</text>
</comment>
<feature type="domain" description="YcaO cyclodehydratase C-terminal" evidence="1">
    <location>
        <begin position="6"/>
        <end position="64"/>
    </location>
</feature>
<dbReference type="Pfam" id="PF18381">
    <property type="entry name" value="YcaO_C"/>
    <property type="match status" value="1"/>
</dbReference>
<name>A0AA41ZF11_9GAMM</name>
<proteinExistence type="predicted"/>